<dbReference type="InterPro" id="IPR040324">
    <property type="entry name" value="WDR44/Dgr2"/>
</dbReference>
<dbReference type="PANTHER" id="PTHR14221">
    <property type="entry name" value="WD REPEAT DOMAIN 44"/>
    <property type="match status" value="1"/>
</dbReference>
<keyword evidence="2" id="KW-0677">Repeat</keyword>
<dbReference type="InterPro" id="IPR015943">
    <property type="entry name" value="WD40/YVTN_repeat-like_dom_sf"/>
</dbReference>
<comment type="caution">
    <text evidence="5">The sequence shown here is derived from an EMBL/GenBank/DDBJ whole genome shotgun (WGS) entry which is preliminary data.</text>
</comment>
<dbReference type="PROSITE" id="PS00678">
    <property type="entry name" value="WD_REPEATS_1"/>
    <property type="match status" value="1"/>
</dbReference>
<dbReference type="OrthoDB" id="1932312at2759"/>
<dbReference type="AlphaFoldDB" id="A0A9P8TK17"/>
<protein>
    <recommendedName>
        <fullName evidence="7">WD repeat-containing protein 44</fullName>
    </recommendedName>
</protein>
<organism evidence="5 6">
    <name type="scientific">Wickerhamomyces pijperi</name>
    <name type="common">Yeast</name>
    <name type="synonym">Pichia pijperi</name>
    <dbReference type="NCBI Taxonomy" id="599730"/>
    <lineage>
        <taxon>Eukaryota</taxon>
        <taxon>Fungi</taxon>
        <taxon>Dikarya</taxon>
        <taxon>Ascomycota</taxon>
        <taxon>Saccharomycotina</taxon>
        <taxon>Saccharomycetes</taxon>
        <taxon>Phaffomycetales</taxon>
        <taxon>Wickerhamomycetaceae</taxon>
        <taxon>Wickerhamomyces</taxon>
    </lineage>
</organism>
<dbReference type="SUPFAM" id="SSF50978">
    <property type="entry name" value="WD40 repeat-like"/>
    <property type="match status" value="2"/>
</dbReference>
<dbReference type="PANTHER" id="PTHR14221:SF0">
    <property type="entry name" value="WD REPEAT-CONTAINING PROTEIN 44"/>
    <property type="match status" value="1"/>
</dbReference>
<sequence>MVKAQDYQNPQITGGGESSAAGSLDKDIPTTPKKKATQRIKSFFSVGNSKKDSSHHHHNSSPKSTTPNSKRGMSFDDVRRRSSSLLSNFTIHDGDSSTDSTSNTDSDQFDSLRTHNGFNPTKIIKNYKNQQDKPLMNDTGFLDASQGYDKSNFFSKYIPKPAHIKFIKKSNTTPEITKRLFLAQELSQNFTKAELDLNPQLVASLNANGINIATEEITNSVWVMQFSCDGRFLATAGKGNTIKVWKVLSTPMDKFQDGDSPGGDSLTDEIHDSNEAGNENGATDSSSNPARLDTDKGKPSTLFAPVFQSSCYRHYIGHEHDILSLDWSKNDFILSSSMDKTVRLWNIKQKNSLRIYQHTDFVTCVKFHPTDDRFFVSGCLDHRVRLWSILDNDVVYEFNARNLVTAVGFTPNGSLVIVGTFTGVLYFLDTQNLELRHSLDIHKTNKNIISITSSSATQGQGGGSSSCKVTGIESYQDLEDIKILITTNDSKIRMISLKNRSLEYYFKGQENSSSQIIATVSDDKKYIISGSEDHWTYIWELHDKDSESNHEDHKENSTNSIKSLLHNKRKRKDYVAFHSNHSVVTSALIAPLGTSKVLALSNDYIYELQNEYYKNNGTPQSVDNSLFHPSFIGSIIVSADDKGQIKVFRKDVAAEVRTRLNANNNNGKSPKKALKEMSDNSLQLLATNSRNTLTNHNNASCTSLIRADSIGQRLLSSANGILNNNKLNAKSADQFLNHPATSGAHNGTLSPGTERSRSGTVNSMQRSINDLDLSNTTNLFCDVCHGDKFKVVRGDNFSSSGKEMSVYCVECGNLVNT</sequence>
<feature type="region of interest" description="Disordered" evidence="4">
    <location>
        <begin position="737"/>
        <end position="763"/>
    </location>
</feature>
<accession>A0A9P8TK17</accession>
<evidence type="ECO:0000313" key="5">
    <source>
        <dbReference type="EMBL" id="KAH3681694.1"/>
    </source>
</evidence>
<evidence type="ECO:0000256" key="3">
    <source>
        <dbReference type="PROSITE-ProRule" id="PRU00221"/>
    </source>
</evidence>
<dbReference type="PROSITE" id="PS50294">
    <property type="entry name" value="WD_REPEATS_REGION"/>
    <property type="match status" value="2"/>
</dbReference>
<evidence type="ECO:0000256" key="2">
    <source>
        <dbReference type="ARBA" id="ARBA00022737"/>
    </source>
</evidence>
<dbReference type="EMBL" id="JAEUBG010004316">
    <property type="protein sequence ID" value="KAH3681694.1"/>
    <property type="molecule type" value="Genomic_DNA"/>
</dbReference>
<feature type="compositionally biased region" description="Polar residues" evidence="4">
    <location>
        <begin position="1"/>
        <end position="12"/>
    </location>
</feature>
<evidence type="ECO:0000256" key="1">
    <source>
        <dbReference type="ARBA" id="ARBA00022574"/>
    </source>
</evidence>
<feature type="compositionally biased region" description="Low complexity" evidence="4">
    <location>
        <begin position="97"/>
        <end position="111"/>
    </location>
</feature>
<feature type="repeat" description="WD" evidence="3">
    <location>
        <begin position="355"/>
        <end position="397"/>
    </location>
</feature>
<evidence type="ECO:0000313" key="6">
    <source>
        <dbReference type="Proteomes" id="UP000774326"/>
    </source>
</evidence>
<keyword evidence="1 3" id="KW-0853">WD repeat</keyword>
<reference evidence="5" key="1">
    <citation type="journal article" date="2021" name="Open Biol.">
        <title>Shared evolutionary footprints suggest mitochondrial oxidative damage underlies multiple complex I losses in fungi.</title>
        <authorList>
            <person name="Schikora-Tamarit M.A."/>
            <person name="Marcet-Houben M."/>
            <person name="Nosek J."/>
            <person name="Gabaldon T."/>
        </authorList>
    </citation>
    <scope>NUCLEOTIDE SEQUENCE</scope>
    <source>
        <strain evidence="5">CBS2887</strain>
    </source>
</reference>
<keyword evidence="6" id="KW-1185">Reference proteome</keyword>
<reference evidence="5" key="2">
    <citation type="submission" date="2021-01" db="EMBL/GenBank/DDBJ databases">
        <authorList>
            <person name="Schikora-Tamarit M.A."/>
        </authorList>
    </citation>
    <scope>NUCLEOTIDE SEQUENCE</scope>
    <source>
        <strain evidence="5">CBS2887</strain>
    </source>
</reference>
<dbReference type="InterPro" id="IPR001680">
    <property type="entry name" value="WD40_rpt"/>
</dbReference>
<feature type="compositionally biased region" description="Polar residues" evidence="4">
    <location>
        <begin position="275"/>
        <end position="289"/>
    </location>
</feature>
<feature type="compositionally biased region" description="Polar residues" evidence="4">
    <location>
        <begin position="739"/>
        <end position="763"/>
    </location>
</feature>
<evidence type="ECO:0000256" key="4">
    <source>
        <dbReference type="SAM" id="MobiDB-lite"/>
    </source>
</evidence>
<evidence type="ECO:0008006" key="7">
    <source>
        <dbReference type="Google" id="ProtNLM"/>
    </source>
</evidence>
<feature type="repeat" description="WD" evidence="3">
    <location>
        <begin position="315"/>
        <end position="355"/>
    </location>
</feature>
<feature type="repeat" description="WD" evidence="3">
    <location>
        <begin position="214"/>
        <end position="247"/>
    </location>
</feature>
<dbReference type="Proteomes" id="UP000774326">
    <property type="component" value="Unassembled WGS sequence"/>
</dbReference>
<dbReference type="InterPro" id="IPR036322">
    <property type="entry name" value="WD40_repeat_dom_sf"/>
</dbReference>
<dbReference type="Gene3D" id="2.130.10.10">
    <property type="entry name" value="YVTN repeat-like/Quinoprotein amine dehydrogenase"/>
    <property type="match status" value="1"/>
</dbReference>
<dbReference type="Pfam" id="PF00400">
    <property type="entry name" value="WD40"/>
    <property type="match status" value="3"/>
</dbReference>
<dbReference type="PROSITE" id="PS50082">
    <property type="entry name" value="WD_REPEATS_2"/>
    <property type="match status" value="3"/>
</dbReference>
<feature type="region of interest" description="Disordered" evidence="4">
    <location>
        <begin position="87"/>
        <end position="115"/>
    </location>
</feature>
<dbReference type="InterPro" id="IPR019775">
    <property type="entry name" value="WD40_repeat_CS"/>
</dbReference>
<proteinExistence type="predicted"/>
<feature type="region of interest" description="Disordered" evidence="4">
    <location>
        <begin position="1"/>
        <end position="75"/>
    </location>
</feature>
<gene>
    <name evidence="5" type="ORF">WICPIJ_007339</name>
</gene>
<name>A0A9P8TK17_WICPI</name>
<feature type="region of interest" description="Disordered" evidence="4">
    <location>
        <begin position="255"/>
        <end position="295"/>
    </location>
</feature>
<dbReference type="SMART" id="SM00320">
    <property type="entry name" value="WD40"/>
    <property type="match status" value="6"/>
</dbReference>